<dbReference type="Gramene" id="KJB60972">
    <property type="protein sequence ID" value="KJB60972"/>
    <property type="gene ID" value="B456_009G333900"/>
</dbReference>
<evidence type="ECO:0000313" key="1">
    <source>
        <dbReference type="EMBL" id="KJB60972.1"/>
    </source>
</evidence>
<proteinExistence type="predicted"/>
<dbReference type="Proteomes" id="UP000032304">
    <property type="component" value="Chromosome 9"/>
</dbReference>
<accession>A0A0D2QSF7</accession>
<evidence type="ECO:0000313" key="2">
    <source>
        <dbReference type="Proteomes" id="UP000032304"/>
    </source>
</evidence>
<reference evidence="1 2" key="1">
    <citation type="journal article" date="2012" name="Nature">
        <title>Repeated polyploidization of Gossypium genomes and the evolution of spinnable cotton fibres.</title>
        <authorList>
            <person name="Paterson A.H."/>
            <person name="Wendel J.F."/>
            <person name="Gundlach H."/>
            <person name="Guo H."/>
            <person name="Jenkins J."/>
            <person name="Jin D."/>
            <person name="Llewellyn D."/>
            <person name="Showmaker K.C."/>
            <person name="Shu S."/>
            <person name="Udall J."/>
            <person name="Yoo M.J."/>
            <person name="Byers R."/>
            <person name="Chen W."/>
            <person name="Doron-Faigenboim A."/>
            <person name="Duke M.V."/>
            <person name="Gong L."/>
            <person name="Grimwood J."/>
            <person name="Grover C."/>
            <person name="Grupp K."/>
            <person name="Hu G."/>
            <person name="Lee T.H."/>
            <person name="Li J."/>
            <person name="Lin L."/>
            <person name="Liu T."/>
            <person name="Marler B.S."/>
            <person name="Page J.T."/>
            <person name="Roberts A.W."/>
            <person name="Romanel E."/>
            <person name="Sanders W.S."/>
            <person name="Szadkowski E."/>
            <person name="Tan X."/>
            <person name="Tang H."/>
            <person name="Xu C."/>
            <person name="Wang J."/>
            <person name="Wang Z."/>
            <person name="Zhang D."/>
            <person name="Zhang L."/>
            <person name="Ashrafi H."/>
            <person name="Bedon F."/>
            <person name="Bowers J.E."/>
            <person name="Brubaker C.L."/>
            <person name="Chee P.W."/>
            <person name="Das S."/>
            <person name="Gingle A.R."/>
            <person name="Haigler C.H."/>
            <person name="Harker D."/>
            <person name="Hoffmann L.V."/>
            <person name="Hovav R."/>
            <person name="Jones D.C."/>
            <person name="Lemke C."/>
            <person name="Mansoor S."/>
            <person name="ur Rahman M."/>
            <person name="Rainville L.N."/>
            <person name="Rambani A."/>
            <person name="Reddy U.K."/>
            <person name="Rong J.K."/>
            <person name="Saranga Y."/>
            <person name="Scheffler B.E."/>
            <person name="Scheffler J.A."/>
            <person name="Stelly D.M."/>
            <person name="Triplett B.A."/>
            <person name="Van Deynze A."/>
            <person name="Vaslin M.F."/>
            <person name="Waghmare V.N."/>
            <person name="Walford S.A."/>
            <person name="Wright R.J."/>
            <person name="Zaki E.A."/>
            <person name="Zhang T."/>
            <person name="Dennis E.S."/>
            <person name="Mayer K.F."/>
            <person name="Peterson D.G."/>
            <person name="Rokhsar D.S."/>
            <person name="Wang X."/>
            <person name="Schmutz J."/>
        </authorList>
    </citation>
    <scope>NUCLEOTIDE SEQUENCE [LARGE SCALE GENOMIC DNA]</scope>
</reference>
<keyword evidence="2" id="KW-1185">Reference proteome</keyword>
<gene>
    <name evidence="1" type="ORF">B456_009G333900</name>
</gene>
<organism evidence="1 2">
    <name type="scientific">Gossypium raimondii</name>
    <name type="common">Peruvian cotton</name>
    <name type="synonym">Gossypium klotzschianum subsp. raimondii</name>
    <dbReference type="NCBI Taxonomy" id="29730"/>
    <lineage>
        <taxon>Eukaryota</taxon>
        <taxon>Viridiplantae</taxon>
        <taxon>Streptophyta</taxon>
        <taxon>Embryophyta</taxon>
        <taxon>Tracheophyta</taxon>
        <taxon>Spermatophyta</taxon>
        <taxon>Magnoliopsida</taxon>
        <taxon>eudicotyledons</taxon>
        <taxon>Gunneridae</taxon>
        <taxon>Pentapetalae</taxon>
        <taxon>rosids</taxon>
        <taxon>malvids</taxon>
        <taxon>Malvales</taxon>
        <taxon>Malvaceae</taxon>
        <taxon>Malvoideae</taxon>
        <taxon>Gossypium</taxon>
    </lineage>
</organism>
<name>A0A0D2QSF7_GOSRA</name>
<sequence length="99" mass="10844">MERIPLTTGFLTSCSKREKLSSTCWVPLASFCSIVSFPTNKSFQDREGIGEGSTTITSSRISFDSLNRTFFVFGSSGGISSSPFLSQEEIQENESIVEV</sequence>
<dbReference type="AlphaFoldDB" id="A0A0D2QSF7"/>
<protein>
    <submittedName>
        <fullName evidence="1">Uncharacterized protein</fullName>
    </submittedName>
</protein>
<dbReference type="EMBL" id="CM001748">
    <property type="protein sequence ID" value="KJB60972.1"/>
    <property type="molecule type" value="Genomic_DNA"/>
</dbReference>